<keyword evidence="2" id="KW-0472">Membrane</keyword>
<keyword evidence="2" id="KW-1133">Transmembrane helix</keyword>
<evidence type="ECO:0000313" key="4">
    <source>
        <dbReference type="Proteomes" id="UP001501747"/>
    </source>
</evidence>
<feature type="transmembrane region" description="Helical" evidence="2">
    <location>
        <begin position="6"/>
        <end position="26"/>
    </location>
</feature>
<feature type="region of interest" description="Disordered" evidence="1">
    <location>
        <begin position="57"/>
        <end position="79"/>
    </location>
</feature>
<dbReference type="Proteomes" id="UP001501747">
    <property type="component" value="Unassembled WGS sequence"/>
</dbReference>
<gene>
    <name evidence="3" type="ORF">GCM10022247_07060</name>
</gene>
<feature type="compositionally biased region" description="Pro residues" evidence="1">
    <location>
        <begin position="66"/>
        <end position="79"/>
    </location>
</feature>
<keyword evidence="2" id="KW-0812">Transmembrane</keyword>
<dbReference type="EMBL" id="BAABAL010000004">
    <property type="protein sequence ID" value="GAA3990820.1"/>
    <property type="molecule type" value="Genomic_DNA"/>
</dbReference>
<evidence type="ECO:0000256" key="2">
    <source>
        <dbReference type="SAM" id="Phobius"/>
    </source>
</evidence>
<evidence type="ECO:0000256" key="1">
    <source>
        <dbReference type="SAM" id="MobiDB-lite"/>
    </source>
</evidence>
<organism evidence="3 4">
    <name type="scientific">Allokutzneria multivorans</name>
    <dbReference type="NCBI Taxonomy" id="1142134"/>
    <lineage>
        <taxon>Bacteria</taxon>
        <taxon>Bacillati</taxon>
        <taxon>Actinomycetota</taxon>
        <taxon>Actinomycetes</taxon>
        <taxon>Pseudonocardiales</taxon>
        <taxon>Pseudonocardiaceae</taxon>
        <taxon>Allokutzneria</taxon>
    </lineage>
</organism>
<protein>
    <recommendedName>
        <fullName evidence="5">Secreted protein</fullName>
    </recommendedName>
</protein>
<keyword evidence="4" id="KW-1185">Reference proteome</keyword>
<comment type="caution">
    <text evidence="3">The sequence shown here is derived from an EMBL/GenBank/DDBJ whole genome shotgun (WGS) entry which is preliminary data.</text>
</comment>
<dbReference type="RefSeq" id="WP_344871027.1">
    <property type="nucleotide sequence ID" value="NZ_BAABAL010000004.1"/>
</dbReference>
<evidence type="ECO:0000313" key="3">
    <source>
        <dbReference type="EMBL" id="GAA3990820.1"/>
    </source>
</evidence>
<proteinExistence type="predicted"/>
<name>A0ABP7R0M0_9PSEU</name>
<reference evidence="4" key="1">
    <citation type="journal article" date="2019" name="Int. J. Syst. Evol. Microbiol.">
        <title>The Global Catalogue of Microorganisms (GCM) 10K type strain sequencing project: providing services to taxonomists for standard genome sequencing and annotation.</title>
        <authorList>
            <consortium name="The Broad Institute Genomics Platform"/>
            <consortium name="The Broad Institute Genome Sequencing Center for Infectious Disease"/>
            <person name="Wu L."/>
            <person name="Ma J."/>
        </authorList>
    </citation>
    <scope>NUCLEOTIDE SEQUENCE [LARGE SCALE GENOMIC DNA]</scope>
    <source>
        <strain evidence="4">JCM 17342</strain>
    </source>
</reference>
<sequence>MADFVIPLVLLVSFGITFAGLPLLAARVRRRGSGSEFFGPFEEIWYPAAARTRIEIQVQSERRAPAPTPGDPPLLRPDR</sequence>
<accession>A0ABP7R0M0</accession>
<evidence type="ECO:0008006" key="5">
    <source>
        <dbReference type="Google" id="ProtNLM"/>
    </source>
</evidence>